<evidence type="ECO:0000259" key="6">
    <source>
        <dbReference type="Pfam" id="PF17389"/>
    </source>
</evidence>
<evidence type="ECO:0000256" key="3">
    <source>
        <dbReference type="ARBA" id="ARBA00022801"/>
    </source>
</evidence>
<dbReference type="Pfam" id="PF17389">
    <property type="entry name" value="Bac_rhamnosid6H"/>
    <property type="match status" value="1"/>
</dbReference>
<dbReference type="InterPro" id="IPR035396">
    <property type="entry name" value="Bac_rhamnosid6H"/>
</dbReference>
<gene>
    <name evidence="8" type="ORF">SAMN02745136_00135</name>
</gene>
<dbReference type="GO" id="GO:0005975">
    <property type="term" value="P:carbohydrate metabolic process"/>
    <property type="evidence" value="ECO:0007669"/>
    <property type="project" value="InterPro"/>
</dbReference>
<evidence type="ECO:0000259" key="7">
    <source>
        <dbReference type="Pfam" id="PF17390"/>
    </source>
</evidence>
<accession>A0A1M6JMS7</accession>
<sequence length="877" mass="100989">MKIVNLRTNHLTNPLGYAMDKPVFTWTVEEATGTRQKSARVQVSLSEDFSDCLYDSKDREDISSLGFIPEITLKEQTRYYWRVQVQGENEETGISEAAWFETGLKEFKTGKWITSSKDISTCPLFYRKFTIPKGIKAARLYITGLGAYNFYLNGAAQEEILTPFYNDYRNWIQYQTYDITSHLKQGENALAILMGKAWYMGRFGFIDKLDKLYGEDFLLLGELHITMEDGSSMVVGTDTTWLYGTSHIGENSIYDGELYDARLERKDWNTEYLNTEGFCNALEAEPPRAKVMERLSPSLKVMERIKPKGLIYTKARERVIDFGQEVTGYAEVNISLPEGARLFLQYGEILQEGNFYNENLRTAKQEYTYISDGKARVLRPHFTFYGFRYVKVEGQEEIHLEDYTACVVYSELDKTGNITTSDAKINRLFQNTQWGMKGNFLDVPTDCPQRDERMGWTGDAQAFSATACFHMYTPAFYRKYLYDMLLEQRELKGSVPHVVPDILGQIQRISGKEEITDNGSCAWGDAATVIPWNLYLYYGDKDLLEKQYENMILWVGYMKNQDETLCNGERLWKCGFHFADWLALDNLDKESSFGGTDPYYVASAHYYYSTLLTAKAAKVLGKDKDYEEFTRLAEEIKTAIQNEYFTKTGRIAVDTQTAMVLALHWKLVPEEHKERLVGDLKKKLEENKLHLTTGFVGTQFLCPVLSDNGLTEYAYTLLFNEDYPSWLYEVNMGATTIWERWNSVLPNGYISDTGMNSLNHYAYGSIAEWMYRYMCGFQLLESNAGFKKIRLAPKPDKRLQSVKASYQSAAGLYESEWEYQGNQIDFRVKVPFDALAEFVLPEGFRLLEVMKEGSRNYDSNLELTAGRYIIKAESISL</sequence>
<dbReference type="Gene3D" id="2.60.420.10">
    <property type="entry name" value="Maltose phosphorylase, domain 3"/>
    <property type="match status" value="1"/>
</dbReference>
<dbReference type="GO" id="GO:0030596">
    <property type="term" value="F:alpha-L-rhamnosidase activity"/>
    <property type="evidence" value="ECO:0007669"/>
    <property type="project" value="UniProtKB-EC"/>
</dbReference>
<feature type="domain" description="Alpha-L-rhamnosidase concanavalin-like" evidence="4">
    <location>
        <begin position="314"/>
        <end position="409"/>
    </location>
</feature>
<dbReference type="AlphaFoldDB" id="A0A1M6JMS7"/>
<dbReference type="InterPro" id="IPR035398">
    <property type="entry name" value="Bac_rhamnosid_C"/>
</dbReference>
<evidence type="ECO:0000259" key="4">
    <source>
        <dbReference type="Pfam" id="PF05592"/>
    </source>
</evidence>
<dbReference type="SUPFAM" id="SSF48208">
    <property type="entry name" value="Six-hairpin glycosidases"/>
    <property type="match status" value="1"/>
</dbReference>
<feature type="domain" description="Bacterial alpha-L-rhamnosidase N-terminal" evidence="5">
    <location>
        <begin position="134"/>
        <end position="303"/>
    </location>
</feature>
<protein>
    <recommendedName>
        <fullName evidence="2">alpha-L-rhamnosidase</fullName>
        <ecNumber evidence="2">3.2.1.40</ecNumber>
    </recommendedName>
</protein>
<dbReference type="Pfam" id="PF25788">
    <property type="entry name" value="Ig_Rha78A_N"/>
    <property type="match status" value="1"/>
</dbReference>
<dbReference type="STRING" id="1121322.SAMN02745136_00135"/>
<dbReference type="RefSeq" id="WP_073271841.1">
    <property type="nucleotide sequence ID" value="NZ_FRAC01000006.1"/>
</dbReference>
<evidence type="ECO:0000313" key="9">
    <source>
        <dbReference type="Proteomes" id="UP000184386"/>
    </source>
</evidence>
<dbReference type="InterPro" id="IPR016007">
    <property type="entry name" value="Alpha_rhamnosid"/>
</dbReference>
<dbReference type="Pfam" id="PF05592">
    <property type="entry name" value="Bac_rhamnosid"/>
    <property type="match status" value="1"/>
</dbReference>
<dbReference type="Proteomes" id="UP000184386">
    <property type="component" value="Unassembled WGS sequence"/>
</dbReference>
<dbReference type="Pfam" id="PF17390">
    <property type="entry name" value="Bac_rhamnosid_C"/>
    <property type="match status" value="1"/>
</dbReference>
<evidence type="ECO:0000256" key="2">
    <source>
        <dbReference type="ARBA" id="ARBA00012652"/>
    </source>
</evidence>
<feature type="domain" description="Alpha-L-rhamnosidase C-terminal" evidence="7">
    <location>
        <begin position="781"/>
        <end position="849"/>
    </location>
</feature>
<dbReference type="InterPro" id="IPR013783">
    <property type="entry name" value="Ig-like_fold"/>
</dbReference>
<dbReference type="Pfam" id="PF08531">
    <property type="entry name" value="Bac_rhamnosid_N"/>
    <property type="match status" value="1"/>
</dbReference>
<dbReference type="PANTHER" id="PTHR33307">
    <property type="entry name" value="ALPHA-RHAMNOSIDASE (EUROFUNG)"/>
    <property type="match status" value="1"/>
</dbReference>
<name>A0A1M6JMS7_9FIRM</name>
<dbReference type="OrthoDB" id="9761045at2"/>
<proteinExistence type="predicted"/>
<dbReference type="Gene3D" id="1.50.10.10">
    <property type="match status" value="1"/>
</dbReference>
<feature type="domain" description="Alpha-L-rhamnosidase six-hairpin glycosidase" evidence="6">
    <location>
        <begin position="413"/>
        <end position="774"/>
    </location>
</feature>
<evidence type="ECO:0000256" key="1">
    <source>
        <dbReference type="ARBA" id="ARBA00001445"/>
    </source>
</evidence>
<evidence type="ECO:0000313" key="8">
    <source>
        <dbReference type="EMBL" id="SHJ47903.1"/>
    </source>
</evidence>
<dbReference type="PANTHER" id="PTHR33307:SF6">
    <property type="entry name" value="ALPHA-RHAMNOSIDASE (EUROFUNG)-RELATED"/>
    <property type="match status" value="1"/>
</dbReference>
<dbReference type="Gene3D" id="2.60.40.10">
    <property type="entry name" value="Immunoglobulins"/>
    <property type="match status" value="1"/>
</dbReference>
<dbReference type="PIRSF" id="PIRSF010631">
    <property type="entry name" value="A-rhamnsds"/>
    <property type="match status" value="1"/>
</dbReference>
<evidence type="ECO:0000259" key="5">
    <source>
        <dbReference type="Pfam" id="PF08531"/>
    </source>
</evidence>
<dbReference type="EMBL" id="FRAC01000006">
    <property type="protein sequence ID" value="SHJ47903.1"/>
    <property type="molecule type" value="Genomic_DNA"/>
</dbReference>
<dbReference type="InterPro" id="IPR012341">
    <property type="entry name" value="6hp_glycosidase-like_sf"/>
</dbReference>
<dbReference type="EC" id="3.2.1.40" evidence="2"/>
<reference evidence="8 9" key="1">
    <citation type="submission" date="2016-11" db="EMBL/GenBank/DDBJ databases">
        <authorList>
            <person name="Jaros S."/>
            <person name="Januszkiewicz K."/>
            <person name="Wedrychowicz H."/>
        </authorList>
    </citation>
    <scope>NUCLEOTIDE SEQUENCE [LARGE SCALE GENOMIC DNA]</scope>
    <source>
        <strain evidence="8 9">DSM 15929</strain>
    </source>
</reference>
<dbReference type="InterPro" id="IPR008928">
    <property type="entry name" value="6-hairpin_glycosidase_sf"/>
</dbReference>
<comment type="catalytic activity">
    <reaction evidence="1">
        <text>Hydrolysis of terminal non-reducing alpha-L-rhamnose residues in alpha-L-rhamnosides.</text>
        <dbReference type="EC" id="3.2.1.40"/>
    </reaction>
</comment>
<dbReference type="InterPro" id="IPR013737">
    <property type="entry name" value="Bac_rhamnosid_N"/>
</dbReference>
<keyword evidence="9" id="KW-1185">Reference proteome</keyword>
<dbReference type="InterPro" id="IPR008902">
    <property type="entry name" value="Rhamnosid_concanavalin"/>
</dbReference>
<keyword evidence="3" id="KW-0378">Hydrolase</keyword>
<organism evidence="8 9">
    <name type="scientific">Anaerocolumna jejuensis DSM 15929</name>
    <dbReference type="NCBI Taxonomy" id="1121322"/>
    <lineage>
        <taxon>Bacteria</taxon>
        <taxon>Bacillati</taxon>
        <taxon>Bacillota</taxon>
        <taxon>Clostridia</taxon>
        <taxon>Lachnospirales</taxon>
        <taxon>Lachnospiraceae</taxon>
        <taxon>Anaerocolumna</taxon>
    </lineage>
</organism>
<dbReference type="Gene3D" id="2.60.120.260">
    <property type="entry name" value="Galactose-binding domain-like"/>
    <property type="match status" value="2"/>
</dbReference>